<evidence type="ECO:0000256" key="2">
    <source>
        <dbReference type="HAMAP-Rule" id="MF_01940"/>
    </source>
</evidence>
<feature type="active site" description="Proton acceptor" evidence="2">
    <location>
        <position position="147"/>
    </location>
</feature>
<dbReference type="Pfam" id="PF13563">
    <property type="entry name" value="2_5_RNA_ligase2"/>
    <property type="match status" value="1"/>
</dbReference>
<dbReference type="HAMAP" id="MF_01940">
    <property type="entry name" value="RNA_CPDase"/>
    <property type="match status" value="1"/>
</dbReference>
<dbReference type="PANTHER" id="PTHR35561">
    <property type="entry name" value="RNA 2',3'-CYCLIC PHOSPHODIESTERASE"/>
    <property type="match status" value="1"/>
</dbReference>
<dbReference type="SUPFAM" id="SSF55144">
    <property type="entry name" value="LigT-like"/>
    <property type="match status" value="1"/>
</dbReference>
<sequence length="204" mass="21445">MRAFFAVDLPDALAGPLADVQSAFDDASGVTLVDPGQAHVTLKFLGDVAERGAGEEGGANESDESGTDAADIDAVTAAGERAVADADVDPFTCTVGGLGVFPSLEYISVVWAGIEAGSADLTRLHESLEAETTALGVDPEDHEFTPHVTLGRMRDARGKELVQRAVRDRDPEVGSFTVREVRLVESTLTADGPVYETVETVELE</sequence>
<dbReference type="Proteomes" id="UP001596442">
    <property type="component" value="Unassembled WGS sequence"/>
</dbReference>
<proteinExistence type="inferred from homology"/>
<name>A0ABD5SAJ9_9EURY</name>
<feature type="short sequence motif" description="HXTX 1" evidence="2">
    <location>
        <begin position="39"/>
        <end position="42"/>
    </location>
</feature>
<comment type="similarity">
    <text evidence="2">Belongs to the 2H phosphoesterase superfamily. ThpR family.</text>
</comment>
<comment type="caution">
    <text evidence="3">The sequence shown here is derived from an EMBL/GenBank/DDBJ whole genome shotgun (WGS) entry which is preliminary data.</text>
</comment>
<protein>
    <recommendedName>
        <fullName evidence="2">RNA 2',3'-cyclic phosphodiesterase</fullName>
        <shortName evidence="2">RNA 2',3'-CPDase</shortName>
        <ecNumber evidence="2">3.1.4.58</ecNumber>
    </recommendedName>
</protein>
<dbReference type="InterPro" id="IPR004175">
    <property type="entry name" value="RNA_CPDase"/>
</dbReference>
<dbReference type="EMBL" id="JBHSWW010000110">
    <property type="protein sequence ID" value="MFC6753540.1"/>
    <property type="molecule type" value="Genomic_DNA"/>
</dbReference>
<dbReference type="EC" id="3.1.4.58" evidence="2"/>
<dbReference type="InterPro" id="IPR009097">
    <property type="entry name" value="Cyclic_Pdiesterase"/>
</dbReference>
<gene>
    <name evidence="3" type="primary">thpR</name>
    <name evidence="3" type="ORF">ACFQEU_08700</name>
</gene>
<dbReference type="NCBIfam" id="TIGR02258">
    <property type="entry name" value="2_5_ligase"/>
    <property type="match status" value="1"/>
</dbReference>
<comment type="function">
    <text evidence="2">Hydrolyzes RNA 2',3'-cyclic phosphodiester to an RNA 2'-phosphomonoester.</text>
</comment>
<evidence type="ECO:0000313" key="4">
    <source>
        <dbReference type="Proteomes" id="UP001596442"/>
    </source>
</evidence>
<keyword evidence="4" id="KW-1185">Reference proteome</keyword>
<feature type="short sequence motif" description="HXTX 2" evidence="2">
    <location>
        <begin position="147"/>
        <end position="150"/>
    </location>
</feature>
<dbReference type="Gene3D" id="3.90.1140.10">
    <property type="entry name" value="Cyclic phosphodiesterase"/>
    <property type="match status" value="1"/>
</dbReference>
<comment type="catalytic activity">
    <reaction evidence="2">
        <text>a 3'-end 2',3'-cyclophospho-ribonucleotide-RNA + H2O = a 3'-end 2'-phospho-ribonucleotide-RNA + H(+)</text>
        <dbReference type="Rhea" id="RHEA:11828"/>
        <dbReference type="Rhea" id="RHEA-COMP:10464"/>
        <dbReference type="Rhea" id="RHEA-COMP:17353"/>
        <dbReference type="ChEBI" id="CHEBI:15377"/>
        <dbReference type="ChEBI" id="CHEBI:15378"/>
        <dbReference type="ChEBI" id="CHEBI:83064"/>
        <dbReference type="ChEBI" id="CHEBI:173113"/>
        <dbReference type="EC" id="3.1.4.58"/>
    </reaction>
</comment>
<organism evidence="3 4">
    <name type="scientific">Halorubrum tibetense</name>
    <dbReference type="NCBI Taxonomy" id="175631"/>
    <lineage>
        <taxon>Archaea</taxon>
        <taxon>Methanobacteriati</taxon>
        <taxon>Methanobacteriota</taxon>
        <taxon>Stenosarchaea group</taxon>
        <taxon>Halobacteria</taxon>
        <taxon>Halobacteriales</taxon>
        <taxon>Haloferacaceae</taxon>
        <taxon>Halorubrum</taxon>
    </lineage>
</organism>
<feature type="active site" description="Proton donor" evidence="2">
    <location>
        <position position="39"/>
    </location>
</feature>
<reference evidence="3 4" key="1">
    <citation type="journal article" date="2019" name="Int. J. Syst. Evol. Microbiol.">
        <title>The Global Catalogue of Microorganisms (GCM) 10K type strain sequencing project: providing services to taxonomists for standard genome sequencing and annotation.</title>
        <authorList>
            <consortium name="The Broad Institute Genomics Platform"/>
            <consortium name="The Broad Institute Genome Sequencing Center for Infectious Disease"/>
            <person name="Wu L."/>
            <person name="Ma J."/>
        </authorList>
    </citation>
    <scope>NUCLEOTIDE SEQUENCE [LARGE SCALE GENOMIC DNA]</scope>
    <source>
        <strain evidence="3 4">CGMCC 1.3239</strain>
    </source>
</reference>
<dbReference type="RefSeq" id="WP_379781242.1">
    <property type="nucleotide sequence ID" value="NZ_JBHSWW010000110.1"/>
</dbReference>
<dbReference type="AlphaFoldDB" id="A0ABD5SAJ9"/>
<dbReference type="PANTHER" id="PTHR35561:SF1">
    <property type="entry name" value="RNA 2',3'-CYCLIC PHOSPHODIESTERASE"/>
    <property type="match status" value="1"/>
</dbReference>
<evidence type="ECO:0000256" key="1">
    <source>
        <dbReference type="ARBA" id="ARBA00022801"/>
    </source>
</evidence>
<accession>A0ABD5SAJ9</accession>
<evidence type="ECO:0000313" key="3">
    <source>
        <dbReference type="EMBL" id="MFC6753540.1"/>
    </source>
</evidence>
<dbReference type="GO" id="GO:0008664">
    <property type="term" value="F:RNA 2',3'-cyclic 3'-phosphodiesterase activity"/>
    <property type="evidence" value="ECO:0007669"/>
    <property type="project" value="UniProtKB-EC"/>
</dbReference>
<keyword evidence="1 2" id="KW-0378">Hydrolase</keyword>